<gene>
    <name evidence="1" type="ORF">CALMAC_LOCUS6145</name>
</gene>
<organism evidence="1 2">
    <name type="scientific">Callosobruchus maculatus</name>
    <name type="common">Southern cowpea weevil</name>
    <name type="synonym">Pulse bruchid</name>
    <dbReference type="NCBI Taxonomy" id="64391"/>
    <lineage>
        <taxon>Eukaryota</taxon>
        <taxon>Metazoa</taxon>
        <taxon>Ecdysozoa</taxon>
        <taxon>Arthropoda</taxon>
        <taxon>Hexapoda</taxon>
        <taxon>Insecta</taxon>
        <taxon>Pterygota</taxon>
        <taxon>Neoptera</taxon>
        <taxon>Endopterygota</taxon>
        <taxon>Coleoptera</taxon>
        <taxon>Polyphaga</taxon>
        <taxon>Cucujiformia</taxon>
        <taxon>Chrysomeloidea</taxon>
        <taxon>Chrysomelidae</taxon>
        <taxon>Bruchinae</taxon>
        <taxon>Bruchini</taxon>
        <taxon>Callosobruchus</taxon>
    </lineage>
</organism>
<proteinExistence type="predicted"/>
<sequence>MQFSDCCCHCCPPSQGRWGAAADWGQGCSAGYTRYDRLWHGEIGCTPADKILVSQGEWYTGQFTGCGHPPSNSGHSYEQEMDAQGGLLHVDSLRICSRFVREMGGRQGQARIGSTATADHKEFQHRRGSSVVQKLIPFQTDAKLKKGKLYDSKYHLATDQENNIIE</sequence>
<dbReference type="Proteomes" id="UP000410492">
    <property type="component" value="Unassembled WGS sequence"/>
</dbReference>
<dbReference type="OrthoDB" id="1204at2759"/>
<evidence type="ECO:0000313" key="2">
    <source>
        <dbReference type="Proteomes" id="UP000410492"/>
    </source>
</evidence>
<protein>
    <submittedName>
        <fullName evidence="1">Uncharacterized protein</fullName>
    </submittedName>
</protein>
<accession>A0A653C4B8</accession>
<dbReference type="AlphaFoldDB" id="A0A653C4B8"/>
<reference evidence="1 2" key="1">
    <citation type="submission" date="2019-01" db="EMBL/GenBank/DDBJ databases">
        <authorList>
            <person name="Sayadi A."/>
        </authorList>
    </citation>
    <scope>NUCLEOTIDE SEQUENCE [LARGE SCALE GENOMIC DNA]</scope>
</reference>
<dbReference type="EMBL" id="CAACVG010006960">
    <property type="protein sequence ID" value="VEN42777.1"/>
    <property type="molecule type" value="Genomic_DNA"/>
</dbReference>
<keyword evidence="2" id="KW-1185">Reference proteome</keyword>
<name>A0A653C4B8_CALMS</name>
<evidence type="ECO:0000313" key="1">
    <source>
        <dbReference type="EMBL" id="VEN42777.1"/>
    </source>
</evidence>